<dbReference type="GO" id="GO:0016705">
    <property type="term" value="F:oxidoreductase activity, acting on paired donors, with incorporation or reduction of molecular oxygen"/>
    <property type="evidence" value="ECO:0007669"/>
    <property type="project" value="InterPro"/>
</dbReference>
<evidence type="ECO:0000256" key="2">
    <source>
        <dbReference type="ARBA" id="ARBA00004174"/>
    </source>
</evidence>
<dbReference type="PRINTS" id="PR00385">
    <property type="entry name" value="P450"/>
</dbReference>
<proteinExistence type="evidence at transcript level"/>
<dbReference type="InterPro" id="IPR036396">
    <property type="entry name" value="Cyt_P450_sf"/>
</dbReference>
<evidence type="ECO:0000256" key="12">
    <source>
        <dbReference type="ARBA" id="ARBA00023136"/>
    </source>
</evidence>
<evidence type="ECO:0000256" key="13">
    <source>
        <dbReference type="PIRSR" id="PIRSR602401-1"/>
    </source>
</evidence>
<evidence type="ECO:0000256" key="9">
    <source>
        <dbReference type="ARBA" id="ARBA00023002"/>
    </source>
</evidence>
<comment type="similarity">
    <text evidence="4 14">Belongs to the cytochrome P450 family.</text>
</comment>
<evidence type="ECO:0000256" key="1">
    <source>
        <dbReference type="ARBA" id="ARBA00001971"/>
    </source>
</evidence>
<dbReference type="GO" id="GO:0005789">
    <property type="term" value="C:endoplasmic reticulum membrane"/>
    <property type="evidence" value="ECO:0007669"/>
    <property type="project" value="UniProtKB-SubCell"/>
</dbReference>
<feature type="transmembrane region" description="Helical" evidence="15">
    <location>
        <begin position="6"/>
        <end position="29"/>
    </location>
</feature>
<dbReference type="PRINTS" id="PR00463">
    <property type="entry name" value="EP450I"/>
</dbReference>
<dbReference type="GO" id="GO:0005506">
    <property type="term" value="F:iron ion binding"/>
    <property type="evidence" value="ECO:0007669"/>
    <property type="project" value="InterPro"/>
</dbReference>
<comment type="cofactor">
    <cofactor evidence="1 13">
        <name>heme</name>
        <dbReference type="ChEBI" id="CHEBI:30413"/>
    </cofactor>
</comment>
<keyword evidence="10 13" id="KW-0408">Iron</keyword>
<name>A0A0M4HF26_9CUCU</name>
<dbReference type="AlphaFoldDB" id="A0A0M4HF26"/>
<dbReference type="InterPro" id="IPR017972">
    <property type="entry name" value="Cyt_P450_CS"/>
</dbReference>
<dbReference type="Pfam" id="PF00067">
    <property type="entry name" value="p450"/>
    <property type="match status" value="1"/>
</dbReference>
<dbReference type="GO" id="GO:0004497">
    <property type="term" value="F:monooxygenase activity"/>
    <property type="evidence" value="ECO:0007669"/>
    <property type="project" value="UniProtKB-KW"/>
</dbReference>
<evidence type="ECO:0000256" key="4">
    <source>
        <dbReference type="ARBA" id="ARBA00010617"/>
    </source>
</evidence>
<organism evidence="16">
    <name type="scientific">Dendroctonus armandi</name>
    <dbReference type="NCBI Taxonomy" id="77159"/>
    <lineage>
        <taxon>Eukaryota</taxon>
        <taxon>Metazoa</taxon>
        <taxon>Ecdysozoa</taxon>
        <taxon>Arthropoda</taxon>
        <taxon>Hexapoda</taxon>
        <taxon>Insecta</taxon>
        <taxon>Pterygota</taxon>
        <taxon>Neoptera</taxon>
        <taxon>Endopterygota</taxon>
        <taxon>Coleoptera</taxon>
        <taxon>Polyphaga</taxon>
        <taxon>Cucujiformia</taxon>
        <taxon>Curculionidae</taxon>
        <taxon>Scolytinae</taxon>
        <taxon>Dendroctonus</taxon>
    </lineage>
</organism>
<dbReference type="PANTHER" id="PTHR24292:SF54">
    <property type="entry name" value="CYP9F3-RELATED"/>
    <property type="match status" value="1"/>
</dbReference>
<evidence type="ECO:0000256" key="6">
    <source>
        <dbReference type="ARBA" id="ARBA00022723"/>
    </source>
</evidence>
<keyword evidence="15" id="KW-0812">Transmembrane</keyword>
<evidence type="ECO:0000256" key="8">
    <source>
        <dbReference type="ARBA" id="ARBA00022848"/>
    </source>
</evidence>
<evidence type="ECO:0000256" key="10">
    <source>
        <dbReference type="ARBA" id="ARBA00023004"/>
    </source>
</evidence>
<dbReference type="FunFam" id="1.10.630.10:FF:000042">
    <property type="entry name" value="Cytochrome P450"/>
    <property type="match status" value="1"/>
</dbReference>
<sequence>MAVLGLLPQFLLYILSALVSLLLCVYAYFSYSFTYWKRKGVPYIQPKFPLGNNDCYGTEALSYGLETVDWYTEAKKKGYKIVGTWNYSNPVLLLVDLDTIKSVLVKDFNYFTDRDFFHNPKHDPKNESIFVAENEEWRQLRQRLSPVFTTAKMRIMFELVNKCAEPMMQLFETYSQSGDPIDIKDVVAMFTTDVISCVAFGLDASSFNPHEAKFRVIGRKFFESNLKTKTHLIIGRINKKIARFLGLRIIPEFLTNFFTEVITENARFRQENNVRKTDLMQLLLDLYESSKGQDGGFTFNDFVGNVIVFFLAGFDTTSTTMHYALYELARNPNLQEKTRMEIETVLKKHDGHLTYEAFQEMTYLRQVIDETLRLYPAVQNVTRVCGKPYTFKDSKVTIEKGVSVVVPLVALGRDPDYHQDPELFDPERFSPKNKESITKYAYMPFGEGPRNCIGKRFGLMNSSIGLIRILKAYKITINSQTIMPLKLKRGVFLMQPVDKLYINAIKI</sequence>
<keyword evidence="5 13" id="KW-0349">Heme</keyword>
<comment type="subcellular location">
    <subcellularLocation>
        <location evidence="3">Endoplasmic reticulum membrane</location>
        <topology evidence="3">Peripheral membrane protein</topology>
    </subcellularLocation>
    <subcellularLocation>
        <location evidence="2">Microsome membrane</location>
        <topology evidence="2">Peripheral membrane protein</topology>
    </subcellularLocation>
</comment>
<dbReference type="PANTHER" id="PTHR24292">
    <property type="entry name" value="CYTOCHROME P450"/>
    <property type="match status" value="1"/>
</dbReference>
<accession>A0A0M4HF26</accession>
<dbReference type="InterPro" id="IPR002401">
    <property type="entry name" value="Cyt_P450_E_grp-I"/>
</dbReference>
<evidence type="ECO:0000256" key="11">
    <source>
        <dbReference type="ARBA" id="ARBA00023033"/>
    </source>
</evidence>
<dbReference type="GO" id="GO:0020037">
    <property type="term" value="F:heme binding"/>
    <property type="evidence" value="ECO:0007669"/>
    <property type="project" value="InterPro"/>
</dbReference>
<keyword evidence="7" id="KW-0256">Endoplasmic reticulum</keyword>
<reference evidence="16" key="1">
    <citation type="journal article" date="2015" name="Insect Biochem. Mol. Biol.">
        <title>Cytochrome P450s from the Chinese white pine beetle, Dendroctonus armandi (Curculionidae: Scolytinae): Expression profiles of different stages and responses to host allelochemicals.</title>
        <authorList>
            <person name="Dai L."/>
            <person name="Ma M."/>
            <person name="Wang C."/>
            <person name="Shi Q."/>
            <person name="Zhang R."/>
            <person name="Chen H."/>
        </authorList>
    </citation>
    <scope>NUCLEOTIDE SEQUENCE</scope>
</reference>
<protein>
    <submittedName>
        <fullName evidence="16">Cytochrome P450</fullName>
    </submittedName>
</protein>
<evidence type="ECO:0000256" key="3">
    <source>
        <dbReference type="ARBA" id="ARBA00004406"/>
    </source>
</evidence>
<evidence type="ECO:0000256" key="7">
    <source>
        <dbReference type="ARBA" id="ARBA00022824"/>
    </source>
</evidence>
<gene>
    <name evidence="16" type="primary">CYP6DJ2</name>
</gene>
<keyword evidence="11 14" id="KW-0503">Monooxygenase</keyword>
<evidence type="ECO:0000256" key="5">
    <source>
        <dbReference type="ARBA" id="ARBA00022617"/>
    </source>
</evidence>
<feature type="binding site" description="axial binding residue" evidence="13">
    <location>
        <position position="452"/>
    </location>
    <ligand>
        <name>heme</name>
        <dbReference type="ChEBI" id="CHEBI:30413"/>
    </ligand>
    <ligandPart>
        <name>Fe</name>
        <dbReference type="ChEBI" id="CHEBI:18248"/>
    </ligandPart>
</feature>
<keyword evidence="9 14" id="KW-0560">Oxidoreductase</keyword>
<evidence type="ECO:0000256" key="15">
    <source>
        <dbReference type="SAM" id="Phobius"/>
    </source>
</evidence>
<dbReference type="InterPro" id="IPR001128">
    <property type="entry name" value="Cyt_P450"/>
</dbReference>
<dbReference type="PROSITE" id="PS00086">
    <property type="entry name" value="CYTOCHROME_P450"/>
    <property type="match status" value="1"/>
</dbReference>
<keyword evidence="12 15" id="KW-0472">Membrane</keyword>
<keyword evidence="6 13" id="KW-0479">Metal-binding</keyword>
<keyword evidence="8" id="KW-0492">Microsome</keyword>
<dbReference type="InterPro" id="IPR050476">
    <property type="entry name" value="Insect_CytP450_Detox"/>
</dbReference>
<dbReference type="SUPFAM" id="SSF48264">
    <property type="entry name" value="Cytochrome P450"/>
    <property type="match status" value="1"/>
</dbReference>
<evidence type="ECO:0000256" key="14">
    <source>
        <dbReference type="RuleBase" id="RU000461"/>
    </source>
</evidence>
<dbReference type="Gene3D" id="1.10.630.10">
    <property type="entry name" value="Cytochrome P450"/>
    <property type="match status" value="1"/>
</dbReference>
<keyword evidence="15" id="KW-1133">Transmembrane helix</keyword>
<dbReference type="CDD" id="cd11056">
    <property type="entry name" value="CYP6-like"/>
    <property type="match status" value="1"/>
</dbReference>
<evidence type="ECO:0000313" key="16">
    <source>
        <dbReference type="EMBL" id="ALD15920.1"/>
    </source>
</evidence>
<dbReference type="EMBL" id="KR012845">
    <property type="protein sequence ID" value="ALD15920.1"/>
    <property type="molecule type" value="mRNA"/>
</dbReference>